<dbReference type="Pfam" id="PF13589">
    <property type="entry name" value="HATPase_c_3"/>
    <property type="match status" value="1"/>
</dbReference>
<reference evidence="1 2" key="1">
    <citation type="submission" date="2022-06" db="EMBL/GenBank/DDBJ databases">
        <title>Endosaccharibacter gen. nov., sp. nov., endophytic bacteria isolated from sugarcane.</title>
        <authorList>
            <person name="Pitiwittayakul N."/>
            <person name="Yukphan P."/>
            <person name="Charoenyingcharoen P."/>
            <person name="Tanasupawat S."/>
        </authorList>
    </citation>
    <scope>NUCLEOTIDE SEQUENCE [LARGE SCALE GENOMIC DNA]</scope>
    <source>
        <strain evidence="1 2">KSS8</strain>
    </source>
</reference>
<comment type="caution">
    <text evidence="1">The sequence shown here is derived from an EMBL/GenBank/DDBJ whole genome shotgun (WGS) entry which is preliminary data.</text>
</comment>
<keyword evidence="1" id="KW-0067">ATP-binding</keyword>
<dbReference type="EMBL" id="JAMSKV010000002">
    <property type="protein sequence ID" value="MCQ8277438.1"/>
    <property type="molecule type" value="Genomic_DNA"/>
</dbReference>
<name>A0ABT1W3J4_9PROT</name>
<dbReference type="RefSeq" id="WP_422862885.1">
    <property type="nucleotide sequence ID" value="NZ_JAMSKV010000002.1"/>
</dbReference>
<proteinExistence type="predicted"/>
<sequence>MSVDGKNRAFAYPTKAFFVRMITRDINLEDCILDLIDNSVDSAWNQEGSCPMGLGDGANLSRYTIDIQLLPDQFVIRDNCGGMSLDNAVEHAFSFGRNATADRDDFSIGVYGIGMKRAVFKLGRKVKVRSTFTQSDGSRLAFVVPIEVDTWLQNDAPPWDFDIADDNPLEENGVEISVSELTPGSASSFNSPAFVQNLRRIIARDYSLHMQRGLKIRLNGNPVVGWAINLLQSDDFIPMRVEYTDELEGDTVGIEIIGGMAAPPPESIDPDEGDDGDRRFGWYVVCNGRIVLAADKSALTGWGTEDWPQWHYQYAGFIGIILFTAANAAALPLTTTKRSVDTSSEIYRRARPRMREVSKRWISYTNQRKQALDEARKRESAAVSVPLASIAQRPAVTLPVLVAKPAQKSANVNYSVPVSRMKKLAQEFGNINMPYRDVGLRAFEYTYQDLVGKD</sequence>
<dbReference type="Proteomes" id="UP001524587">
    <property type="component" value="Unassembled WGS sequence"/>
</dbReference>
<protein>
    <submittedName>
        <fullName evidence="1">ATP-binding protein</fullName>
    </submittedName>
</protein>
<dbReference type="SUPFAM" id="SSF55874">
    <property type="entry name" value="ATPase domain of HSP90 chaperone/DNA topoisomerase II/histidine kinase"/>
    <property type="match status" value="1"/>
</dbReference>
<dbReference type="Gene3D" id="3.30.565.10">
    <property type="entry name" value="Histidine kinase-like ATPase, C-terminal domain"/>
    <property type="match status" value="1"/>
</dbReference>
<keyword evidence="1" id="KW-0547">Nucleotide-binding</keyword>
<dbReference type="GO" id="GO:0005524">
    <property type="term" value="F:ATP binding"/>
    <property type="evidence" value="ECO:0007669"/>
    <property type="project" value="UniProtKB-KW"/>
</dbReference>
<evidence type="ECO:0000313" key="2">
    <source>
        <dbReference type="Proteomes" id="UP001524587"/>
    </source>
</evidence>
<keyword evidence="2" id="KW-1185">Reference proteome</keyword>
<dbReference type="InterPro" id="IPR036890">
    <property type="entry name" value="HATPase_C_sf"/>
</dbReference>
<evidence type="ECO:0000313" key="1">
    <source>
        <dbReference type="EMBL" id="MCQ8277438.1"/>
    </source>
</evidence>
<organism evidence="1 2">
    <name type="scientific">Endosaccharibacter trunci</name>
    <dbReference type="NCBI Taxonomy" id="2812733"/>
    <lineage>
        <taxon>Bacteria</taxon>
        <taxon>Pseudomonadati</taxon>
        <taxon>Pseudomonadota</taxon>
        <taxon>Alphaproteobacteria</taxon>
        <taxon>Acetobacterales</taxon>
        <taxon>Acetobacteraceae</taxon>
        <taxon>Endosaccharibacter</taxon>
    </lineage>
</organism>
<accession>A0ABT1W3J4</accession>
<gene>
    <name evidence="1" type="ORF">NFI95_03100</name>
</gene>